<gene>
    <name evidence="1" type="ORF">OPT61_g2171</name>
</gene>
<proteinExistence type="predicted"/>
<comment type="caution">
    <text evidence="1">The sequence shown here is derived from an EMBL/GenBank/DDBJ whole genome shotgun (WGS) entry which is preliminary data.</text>
</comment>
<keyword evidence="2" id="KW-1185">Reference proteome</keyword>
<reference evidence="1" key="1">
    <citation type="submission" date="2022-11" db="EMBL/GenBank/DDBJ databases">
        <title>Genome Sequence of Boeremia exigua.</title>
        <authorList>
            <person name="Buettner E."/>
        </authorList>
    </citation>
    <scope>NUCLEOTIDE SEQUENCE</scope>
    <source>
        <strain evidence="1">CU02</strain>
    </source>
</reference>
<protein>
    <submittedName>
        <fullName evidence="1">Uncharacterized protein</fullName>
    </submittedName>
</protein>
<name>A0ACC2IMG8_9PLEO</name>
<accession>A0ACC2IMG8</accession>
<sequence length="356" mass="39627">MPAPPGIVANFDHPESIAHRVIIVSVLGAAIATPTCIVRLYTKRHILKNLDWDDFIIVLATINALGFSIYVGYRIHIWDCPAPKFYTLMKVGAIAGPILFNVATMLTKLSLGLFYLRISPFKISFRIAVYTVLCISVCNNLINAFGVLWVCQPIGKYWDYSITTGKCINLNHFFLASASINAGTDLALLILPIFILYKLQLPLRRKIGVALILMTGSIVCVVSLVRVEQVIHGMKVVPTDGTWGMVLNFIWLLVEMWLGIFCACLPILYTFFRTQIMGKKPKSSQEGSHTIGRDPNTGRSMPRIPDDSAYYTAHSTAIGLDQLDVERVDQRTSNDNSIRQAESTKSLLITTARCEN</sequence>
<evidence type="ECO:0000313" key="1">
    <source>
        <dbReference type="EMBL" id="KAJ8116400.1"/>
    </source>
</evidence>
<dbReference type="EMBL" id="JAPHNI010000096">
    <property type="protein sequence ID" value="KAJ8116400.1"/>
    <property type="molecule type" value="Genomic_DNA"/>
</dbReference>
<evidence type="ECO:0000313" key="2">
    <source>
        <dbReference type="Proteomes" id="UP001153331"/>
    </source>
</evidence>
<organism evidence="1 2">
    <name type="scientific">Boeremia exigua</name>
    <dbReference type="NCBI Taxonomy" id="749465"/>
    <lineage>
        <taxon>Eukaryota</taxon>
        <taxon>Fungi</taxon>
        <taxon>Dikarya</taxon>
        <taxon>Ascomycota</taxon>
        <taxon>Pezizomycotina</taxon>
        <taxon>Dothideomycetes</taxon>
        <taxon>Pleosporomycetidae</taxon>
        <taxon>Pleosporales</taxon>
        <taxon>Pleosporineae</taxon>
        <taxon>Didymellaceae</taxon>
        <taxon>Boeremia</taxon>
    </lineage>
</organism>
<dbReference type="Proteomes" id="UP001153331">
    <property type="component" value="Unassembled WGS sequence"/>
</dbReference>